<reference evidence="1 2" key="1">
    <citation type="submission" date="2017-11" db="EMBL/GenBank/DDBJ databases">
        <title>Complete genome of a free-living desiccation-tolerant cyanobacterium and its photosynthetic adaptation to extreme terrestrial habitat.</title>
        <authorList>
            <person name="Shang J."/>
        </authorList>
    </citation>
    <scope>NUCLEOTIDE SEQUENCE [LARGE SCALE GENOMIC DNA]</scope>
    <source>
        <strain evidence="1 2">CCNUN1</strain>
    </source>
</reference>
<dbReference type="Proteomes" id="UP000232003">
    <property type="component" value="Chromosome"/>
</dbReference>
<dbReference type="AlphaFoldDB" id="A0A2K8T2N3"/>
<accession>A0A2K8T2N3</accession>
<proteinExistence type="predicted"/>
<name>A0A2K8T2N3_9NOSO</name>
<gene>
    <name evidence="1" type="ORF">COO91_08057</name>
</gene>
<dbReference type="KEGG" id="nfl:COO91_08057"/>
<keyword evidence="2" id="KW-1185">Reference proteome</keyword>
<evidence type="ECO:0000313" key="2">
    <source>
        <dbReference type="Proteomes" id="UP000232003"/>
    </source>
</evidence>
<protein>
    <submittedName>
        <fullName evidence="1">Uncharacterized protein</fullName>
    </submittedName>
</protein>
<organism evidence="1 2">
    <name type="scientific">Nostoc flagelliforme CCNUN1</name>
    <dbReference type="NCBI Taxonomy" id="2038116"/>
    <lineage>
        <taxon>Bacteria</taxon>
        <taxon>Bacillati</taxon>
        <taxon>Cyanobacteriota</taxon>
        <taxon>Cyanophyceae</taxon>
        <taxon>Nostocales</taxon>
        <taxon>Nostocaceae</taxon>
        <taxon>Nostoc</taxon>
    </lineage>
</organism>
<evidence type="ECO:0000313" key="1">
    <source>
        <dbReference type="EMBL" id="AUB41964.1"/>
    </source>
</evidence>
<sequence length="60" mass="7056">MPKTITKPRFSVFRQFLELQKKMSEPGVINSKYSLQRILRQSAVAPLIFNPHLLNVKLRF</sequence>
<dbReference type="EMBL" id="CP024785">
    <property type="protein sequence ID" value="AUB41964.1"/>
    <property type="molecule type" value="Genomic_DNA"/>
</dbReference>